<dbReference type="GO" id="GO:0050911">
    <property type="term" value="P:detection of chemical stimulus involved in sensory perception of smell"/>
    <property type="evidence" value="ECO:0000318"/>
    <property type="project" value="GO_Central"/>
</dbReference>
<evidence type="ECO:0000256" key="6">
    <source>
        <dbReference type="ARBA" id="ARBA00022989"/>
    </source>
</evidence>
<comment type="caution">
    <text evidence="10">Lacks conserved residue(s) required for the propagation of feature annotation.</text>
</comment>
<dbReference type="EMBL" id="KQ971338">
    <property type="protein sequence ID" value="EFA02840.1"/>
    <property type="molecule type" value="Genomic_DNA"/>
</dbReference>
<keyword evidence="7 10" id="KW-0472">Membrane</keyword>
<keyword evidence="9 10" id="KW-0807">Transducer</keyword>
<comment type="subcellular location">
    <subcellularLocation>
        <location evidence="1 10">Cell membrane</location>
        <topology evidence="1 10">Multi-pass membrane protein</topology>
    </subcellularLocation>
</comment>
<accession>D2A346</accession>
<keyword evidence="3 10" id="KW-0716">Sensory transduction</keyword>
<reference evidence="11 12" key="1">
    <citation type="journal article" date="2008" name="Nature">
        <title>The genome of the model beetle and pest Tribolium castaneum.</title>
        <authorList>
            <consortium name="Tribolium Genome Sequencing Consortium"/>
            <person name="Richards S."/>
            <person name="Gibbs R.A."/>
            <person name="Weinstock G.M."/>
            <person name="Brown S.J."/>
            <person name="Denell R."/>
            <person name="Beeman R.W."/>
            <person name="Gibbs R."/>
            <person name="Beeman R.W."/>
            <person name="Brown S.J."/>
            <person name="Bucher G."/>
            <person name="Friedrich M."/>
            <person name="Grimmelikhuijzen C.J."/>
            <person name="Klingler M."/>
            <person name="Lorenzen M."/>
            <person name="Richards S."/>
            <person name="Roth S."/>
            <person name="Schroder R."/>
            <person name="Tautz D."/>
            <person name="Zdobnov E.M."/>
            <person name="Muzny D."/>
            <person name="Gibbs R.A."/>
            <person name="Weinstock G.M."/>
            <person name="Attaway T."/>
            <person name="Bell S."/>
            <person name="Buhay C.J."/>
            <person name="Chandrabose M.N."/>
            <person name="Chavez D."/>
            <person name="Clerk-Blankenburg K.P."/>
            <person name="Cree A."/>
            <person name="Dao M."/>
            <person name="Davis C."/>
            <person name="Chacko J."/>
            <person name="Dinh H."/>
            <person name="Dugan-Rocha S."/>
            <person name="Fowler G."/>
            <person name="Garner T.T."/>
            <person name="Garnes J."/>
            <person name="Gnirke A."/>
            <person name="Hawes A."/>
            <person name="Hernandez J."/>
            <person name="Hines S."/>
            <person name="Holder M."/>
            <person name="Hume J."/>
            <person name="Jhangiani S.N."/>
            <person name="Joshi V."/>
            <person name="Khan Z.M."/>
            <person name="Jackson L."/>
            <person name="Kovar C."/>
            <person name="Kowis A."/>
            <person name="Lee S."/>
            <person name="Lewis L.R."/>
            <person name="Margolis J."/>
            <person name="Morgan M."/>
            <person name="Nazareth L.V."/>
            <person name="Nguyen N."/>
            <person name="Okwuonu G."/>
            <person name="Parker D."/>
            <person name="Richards S."/>
            <person name="Ruiz S.J."/>
            <person name="Santibanez J."/>
            <person name="Savard J."/>
            <person name="Scherer S.E."/>
            <person name="Schneider B."/>
            <person name="Sodergren E."/>
            <person name="Tautz D."/>
            <person name="Vattahil S."/>
            <person name="Villasana D."/>
            <person name="White C.S."/>
            <person name="Wright R."/>
            <person name="Park Y."/>
            <person name="Beeman R.W."/>
            <person name="Lord J."/>
            <person name="Oppert B."/>
            <person name="Lorenzen M."/>
            <person name="Brown S."/>
            <person name="Wang L."/>
            <person name="Savard J."/>
            <person name="Tautz D."/>
            <person name="Richards S."/>
            <person name="Weinstock G."/>
            <person name="Gibbs R.A."/>
            <person name="Liu Y."/>
            <person name="Worley K."/>
            <person name="Weinstock G."/>
            <person name="Elsik C.G."/>
            <person name="Reese J.T."/>
            <person name="Elhaik E."/>
            <person name="Landan G."/>
            <person name="Graur D."/>
            <person name="Arensburger P."/>
            <person name="Atkinson P."/>
            <person name="Beeman R.W."/>
            <person name="Beidler J."/>
            <person name="Brown S.J."/>
            <person name="Demuth J.P."/>
            <person name="Drury D.W."/>
            <person name="Du Y.Z."/>
            <person name="Fujiwara H."/>
            <person name="Lorenzen M."/>
            <person name="Maselli V."/>
            <person name="Osanai M."/>
            <person name="Park Y."/>
            <person name="Robertson H.M."/>
            <person name="Tu Z."/>
            <person name="Wang J.J."/>
            <person name="Wang S."/>
            <person name="Richards S."/>
            <person name="Song H."/>
            <person name="Zhang L."/>
            <person name="Sodergren E."/>
            <person name="Werner D."/>
            <person name="Stanke M."/>
            <person name="Morgenstern B."/>
            <person name="Solovyev V."/>
            <person name="Kosarev P."/>
            <person name="Brown G."/>
            <person name="Chen H.C."/>
            <person name="Ermolaeva O."/>
            <person name="Hlavina W."/>
            <person name="Kapustin Y."/>
            <person name="Kiryutin B."/>
            <person name="Kitts P."/>
            <person name="Maglott D."/>
            <person name="Pruitt K."/>
            <person name="Sapojnikov V."/>
            <person name="Souvorov A."/>
            <person name="Mackey A.J."/>
            <person name="Waterhouse R.M."/>
            <person name="Wyder S."/>
            <person name="Zdobnov E.M."/>
            <person name="Zdobnov E.M."/>
            <person name="Wyder S."/>
            <person name="Kriventseva E.V."/>
            <person name="Kadowaki T."/>
            <person name="Bork P."/>
            <person name="Aranda M."/>
            <person name="Bao R."/>
            <person name="Beermann A."/>
            <person name="Berns N."/>
            <person name="Bolognesi R."/>
            <person name="Bonneton F."/>
            <person name="Bopp D."/>
            <person name="Brown S.J."/>
            <person name="Bucher G."/>
            <person name="Butts T."/>
            <person name="Chaumot A."/>
            <person name="Denell R.E."/>
            <person name="Ferrier D.E."/>
            <person name="Friedrich M."/>
            <person name="Gordon C.M."/>
            <person name="Jindra M."/>
            <person name="Klingler M."/>
            <person name="Lan Q."/>
            <person name="Lattorff H.M."/>
            <person name="Laudet V."/>
            <person name="von Levetsow C."/>
            <person name="Liu Z."/>
            <person name="Lutz R."/>
            <person name="Lynch J.A."/>
            <person name="da Fonseca R.N."/>
            <person name="Posnien N."/>
            <person name="Reuter R."/>
            <person name="Roth S."/>
            <person name="Savard J."/>
            <person name="Schinko J.B."/>
            <person name="Schmitt C."/>
            <person name="Schoppmeier M."/>
            <person name="Schroder R."/>
            <person name="Shippy T.D."/>
            <person name="Simonnet F."/>
            <person name="Marques-Souza H."/>
            <person name="Tautz D."/>
            <person name="Tomoyasu Y."/>
            <person name="Trauner J."/>
            <person name="Van der Zee M."/>
            <person name="Vervoort M."/>
            <person name="Wittkopp N."/>
            <person name="Wimmer E.A."/>
            <person name="Yang X."/>
            <person name="Jones A.K."/>
            <person name="Sattelle D.B."/>
            <person name="Ebert P.R."/>
            <person name="Nelson D."/>
            <person name="Scott J.G."/>
            <person name="Beeman R.W."/>
            <person name="Muthukrishnan S."/>
            <person name="Kramer K.J."/>
            <person name="Arakane Y."/>
            <person name="Beeman R.W."/>
            <person name="Zhu Q."/>
            <person name="Hogenkamp D."/>
            <person name="Dixit R."/>
            <person name="Oppert B."/>
            <person name="Jiang H."/>
            <person name="Zou Z."/>
            <person name="Marshall J."/>
            <person name="Elpidina E."/>
            <person name="Vinokurov K."/>
            <person name="Oppert C."/>
            <person name="Zou Z."/>
            <person name="Evans J."/>
            <person name="Lu Z."/>
            <person name="Zhao P."/>
            <person name="Sumathipala N."/>
            <person name="Altincicek B."/>
            <person name="Vilcinskas A."/>
            <person name="Williams M."/>
            <person name="Hultmark D."/>
            <person name="Hetru C."/>
            <person name="Jiang H."/>
            <person name="Grimmelikhuijzen C.J."/>
            <person name="Hauser F."/>
            <person name="Cazzamali G."/>
            <person name="Williamson M."/>
            <person name="Park Y."/>
            <person name="Li B."/>
            <person name="Tanaka Y."/>
            <person name="Predel R."/>
            <person name="Neupert S."/>
            <person name="Schachtner J."/>
            <person name="Verleyen P."/>
            <person name="Raible F."/>
            <person name="Bork P."/>
            <person name="Friedrich M."/>
            <person name="Walden K.K."/>
            <person name="Robertson H.M."/>
            <person name="Angeli S."/>
            <person name="Foret S."/>
            <person name="Bucher G."/>
            <person name="Schuetz S."/>
            <person name="Maleszka R."/>
            <person name="Wimmer E.A."/>
            <person name="Beeman R.W."/>
            <person name="Lorenzen M."/>
            <person name="Tomoyasu Y."/>
            <person name="Miller S.C."/>
            <person name="Grossmann D."/>
            <person name="Bucher G."/>
        </authorList>
    </citation>
    <scope>NUCLEOTIDE SEQUENCE [LARGE SCALE GENOMIC DNA]</scope>
    <source>
        <strain evidence="11 12">Georgia GA2</strain>
    </source>
</reference>
<feature type="transmembrane region" description="Helical" evidence="10">
    <location>
        <begin position="32"/>
        <end position="52"/>
    </location>
</feature>
<keyword evidence="5 10" id="KW-0552">Olfaction</keyword>
<evidence type="ECO:0000256" key="4">
    <source>
        <dbReference type="ARBA" id="ARBA00022692"/>
    </source>
</evidence>
<keyword evidence="6 10" id="KW-1133">Transmembrane helix</keyword>
<dbReference type="InterPro" id="IPR004117">
    <property type="entry name" value="7tm6_olfct_rcpt"/>
</dbReference>
<dbReference type="GO" id="GO:0005886">
    <property type="term" value="C:plasma membrane"/>
    <property type="evidence" value="ECO:0000318"/>
    <property type="project" value="GO_Central"/>
</dbReference>
<dbReference type="GO" id="GO:0007165">
    <property type="term" value="P:signal transduction"/>
    <property type="evidence" value="ECO:0007669"/>
    <property type="project" value="UniProtKB-KW"/>
</dbReference>
<dbReference type="PANTHER" id="PTHR21137:SF35">
    <property type="entry name" value="ODORANT RECEPTOR 19A-RELATED"/>
    <property type="match status" value="1"/>
</dbReference>
<sequence length="385" mass="44814">MDYSEKSLMQGDCLKLLKVISSDIFQPKLVKLILLIVFGVHLIVDLLTLRALLVNELDFKEFVFYGPVFFGSFYGMMALLTLVLKDDFISNLKQEFRLWPLDCAGDEIYSQIKFENKIIKIFVVFNCIVTFIGSYLYFLPLDSDNETFYAVRFIEENYPDHRNLLHGLYRSTFLIFGYAMTVHVYQVIYNSQHLRYQIIIFTEYVASIGNPDKRKENELFYDKGFQKVVYERLKFCIMRHQEFLVISNKKVGDMRVFIVGYSLCGCLLGISLTFYIFSGKFYREHFPRVAVACVGAVATFWAVITAGQAIESEYDSALSTLLGKIEWYYFNDSNKKNYLVMLINLMQPWKIKFSEEYAVNYELGLGIVRAIYSIVSVVASMHFEV</sequence>
<evidence type="ECO:0000313" key="11">
    <source>
        <dbReference type="EMBL" id="EFA02840.1"/>
    </source>
</evidence>
<reference evidence="11 12" key="2">
    <citation type="journal article" date="2010" name="Nucleic Acids Res.">
        <title>BeetleBase in 2010: revisions to provide comprehensive genomic information for Tribolium castaneum.</title>
        <authorList>
            <person name="Kim H.S."/>
            <person name="Murphy T."/>
            <person name="Xia J."/>
            <person name="Caragea D."/>
            <person name="Park Y."/>
            <person name="Beeman R.W."/>
            <person name="Lorenzen M.D."/>
            <person name="Butcher S."/>
            <person name="Manak J.R."/>
            <person name="Brown S.J."/>
        </authorList>
    </citation>
    <scope>GENOME REANNOTATION</scope>
    <source>
        <strain evidence="11 12">Georgia GA2</strain>
    </source>
</reference>
<evidence type="ECO:0000256" key="1">
    <source>
        <dbReference type="ARBA" id="ARBA00004651"/>
    </source>
</evidence>
<protein>
    <recommendedName>
        <fullName evidence="10">Odorant receptor</fullName>
    </recommendedName>
</protein>
<evidence type="ECO:0000256" key="9">
    <source>
        <dbReference type="ARBA" id="ARBA00023224"/>
    </source>
</evidence>
<evidence type="ECO:0000256" key="10">
    <source>
        <dbReference type="RuleBase" id="RU351113"/>
    </source>
</evidence>
<evidence type="ECO:0000256" key="5">
    <source>
        <dbReference type="ARBA" id="ARBA00022725"/>
    </source>
</evidence>
<dbReference type="InParanoid" id="D2A346"/>
<dbReference type="PANTHER" id="PTHR21137">
    <property type="entry name" value="ODORANT RECEPTOR"/>
    <property type="match status" value="1"/>
</dbReference>
<evidence type="ECO:0000313" key="12">
    <source>
        <dbReference type="Proteomes" id="UP000007266"/>
    </source>
</evidence>
<comment type="similarity">
    <text evidence="10">Belongs to the insect chemoreceptor superfamily. Heteromeric odorant receptor channel (TC 1.A.69) family.</text>
</comment>
<gene>
    <name evidence="11" type="primary">Or281</name>
    <name evidence="11" type="synonym">GLEAN_07581</name>
    <name evidence="11" type="ORF">TcasGA2_TC007581</name>
</gene>
<feature type="transmembrane region" description="Helical" evidence="10">
    <location>
        <begin position="289"/>
        <end position="310"/>
    </location>
</feature>
<feature type="transmembrane region" description="Helical" evidence="10">
    <location>
        <begin position="118"/>
        <end position="138"/>
    </location>
</feature>
<keyword evidence="4 10" id="KW-0812">Transmembrane</keyword>
<evidence type="ECO:0000256" key="2">
    <source>
        <dbReference type="ARBA" id="ARBA00022475"/>
    </source>
</evidence>
<dbReference type="GO" id="GO:0005549">
    <property type="term" value="F:odorant binding"/>
    <property type="evidence" value="ECO:0007669"/>
    <property type="project" value="InterPro"/>
</dbReference>
<keyword evidence="12" id="KW-1185">Reference proteome</keyword>
<dbReference type="GO" id="GO:0004984">
    <property type="term" value="F:olfactory receptor activity"/>
    <property type="evidence" value="ECO:0000318"/>
    <property type="project" value="GO_Central"/>
</dbReference>
<dbReference type="Proteomes" id="UP000007266">
    <property type="component" value="Linkage group 4"/>
</dbReference>
<evidence type="ECO:0000256" key="3">
    <source>
        <dbReference type="ARBA" id="ARBA00022606"/>
    </source>
</evidence>
<evidence type="ECO:0000256" key="8">
    <source>
        <dbReference type="ARBA" id="ARBA00023170"/>
    </source>
</evidence>
<keyword evidence="8 10" id="KW-0675">Receptor</keyword>
<dbReference type="PhylomeDB" id="D2A346"/>
<feature type="transmembrane region" description="Helical" evidence="10">
    <location>
        <begin position="64"/>
        <end position="84"/>
    </location>
</feature>
<keyword evidence="2" id="KW-1003">Cell membrane</keyword>
<dbReference type="HOGENOM" id="CLU_059644_1_0_1"/>
<dbReference type="AlphaFoldDB" id="D2A346"/>
<name>D2A346_TRICA</name>
<proteinExistence type="inferred from homology"/>
<feature type="transmembrane region" description="Helical" evidence="10">
    <location>
        <begin position="168"/>
        <end position="188"/>
    </location>
</feature>
<organism evidence="11 12">
    <name type="scientific">Tribolium castaneum</name>
    <name type="common">Red flour beetle</name>
    <dbReference type="NCBI Taxonomy" id="7070"/>
    <lineage>
        <taxon>Eukaryota</taxon>
        <taxon>Metazoa</taxon>
        <taxon>Ecdysozoa</taxon>
        <taxon>Arthropoda</taxon>
        <taxon>Hexapoda</taxon>
        <taxon>Insecta</taxon>
        <taxon>Pterygota</taxon>
        <taxon>Neoptera</taxon>
        <taxon>Endopterygota</taxon>
        <taxon>Coleoptera</taxon>
        <taxon>Polyphaga</taxon>
        <taxon>Cucujiformia</taxon>
        <taxon>Tenebrionidae</taxon>
        <taxon>Tenebrionidae incertae sedis</taxon>
        <taxon>Tribolium</taxon>
    </lineage>
</organism>
<evidence type="ECO:0000256" key="7">
    <source>
        <dbReference type="ARBA" id="ARBA00023136"/>
    </source>
</evidence>
<feature type="transmembrane region" description="Helical" evidence="10">
    <location>
        <begin position="256"/>
        <end position="277"/>
    </location>
</feature>